<organism evidence="2 3">
    <name type="scientific">Lactuca saligna</name>
    <name type="common">Willowleaf lettuce</name>
    <dbReference type="NCBI Taxonomy" id="75948"/>
    <lineage>
        <taxon>Eukaryota</taxon>
        <taxon>Viridiplantae</taxon>
        <taxon>Streptophyta</taxon>
        <taxon>Embryophyta</taxon>
        <taxon>Tracheophyta</taxon>
        <taxon>Spermatophyta</taxon>
        <taxon>Magnoliopsida</taxon>
        <taxon>eudicotyledons</taxon>
        <taxon>Gunneridae</taxon>
        <taxon>Pentapetalae</taxon>
        <taxon>asterids</taxon>
        <taxon>campanulids</taxon>
        <taxon>Asterales</taxon>
        <taxon>Asteraceae</taxon>
        <taxon>Cichorioideae</taxon>
        <taxon>Cichorieae</taxon>
        <taxon>Lactucinae</taxon>
        <taxon>Lactuca</taxon>
    </lineage>
</organism>
<protein>
    <submittedName>
        <fullName evidence="2">Uncharacterized protein</fullName>
    </submittedName>
</protein>
<dbReference type="Proteomes" id="UP001177003">
    <property type="component" value="Chromosome 5"/>
</dbReference>
<evidence type="ECO:0000256" key="1">
    <source>
        <dbReference type="SAM" id="MobiDB-lite"/>
    </source>
</evidence>
<name>A0AA35Z2B4_LACSI</name>
<keyword evidence="3" id="KW-1185">Reference proteome</keyword>
<sequence length="284" mass="33040">MFPAIRGNGAIRRNYVYPRIVCWFHIRRLTWTKVYDLFDVDQDEAHQQKKKMIASDVEASTPHYLSYITSLNCESSGVPSSVRYNIRNDVRNEDMVYTPQKSNRVNDDDHVGNPPEYDSRKQIAKDMKKKKKEVVASDIVDTENHIPRPPVVKEGRPIRQLKPSQYLSSPYILVQNVPRYRTGGVIHNEQPPPYLSAIPRHFYWSRLLFDMHQPTSLVLHELWMDTLSLNLHDSFQVFGAVKIIHFVRFEELMDRIPVEIGYWNHMGLPVLKASITVADVTDVP</sequence>
<evidence type="ECO:0000313" key="2">
    <source>
        <dbReference type="EMBL" id="CAI9284476.1"/>
    </source>
</evidence>
<dbReference type="EMBL" id="OX465081">
    <property type="protein sequence ID" value="CAI9284476.1"/>
    <property type="molecule type" value="Genomic_DNA"/>
</dbReference>
<proteinExistence type="predicted"/>
<gene>
    <name evidence="2" type="ORF">LSALG_LOCUS24001</name>
</gene>
<dbReference type="AlphaFoldDB" id="A0AA35Z2B4"/>
<reference evidence="2" key="1">
    <citation type="submission" date="2023-04" db="EMBL/GenBank/DDBJ databases">
        <authorList>
            <person name="Vijverberg K."/>
            <person name="Xiong W."/>
            <person name="Schranz E."/>
        </authorList>
    </citation>
    <scope>NUCLEOTIDE SEQUENCE</scope>
</reference>
<accession>A0AA35Z2B4</accession>
<evidence type="ECO:0000313" key="3">
    <source>
        <dbReference type="Proteomes" id="UP001177003"/>
    </source>
</evidence>
<feature type="compositionally biased region" description="Basic and acidic residues" evidence="1">
    <location>
        <begin position="104"/>
        <end position="122"/>
    </location>
</feature>
<feature type="region of interest" description="Disordered" evidence="1">
    <location>
        <begin position="100"/>
        <end position="122"/>
    </location>
</feature>